<reference evidence="2" key="1">
    <citation type="journal article" date="2022" name="bioRxiv">
        <title>Sequencing and chromosome-scale assembly of the giantPleurodeles waltlgenome.</title>
        <authorList>
            <person name="Brown T."/>
            <person name="Elewa A."/>
            <person name="Iarovenko S."/>
            <person name="Subramanian E."/>
            <person name="Araus A.J."/>
            <person name="Petzold A."/>
            <person name="Susuki M."/>
            <person name="Suzuki K.-i.T."/>
            <person name="Hayashi T."/>
            <person name="Toyoda A."/>
            <person name="Oliveira C."/>
            <person name="Osipova E."/>
            <person name="Leigh N.D."/>
            <person name="Simon A."/>
            <person name="Yun M.H."/>
        </authorList>
    </citation>
    <scope>NUCLEOTIDE SEQUENCE</scope>
    <source>
        <strain evidence="2">20211129_DDA</strain>
        <tissue evidence="2">Liver</tissue>
    </source>
</reference>
<gene>
    <name evidence="2" type="ORF">NDU88_000046</name>
</gene>
<comment type="caution">
    <text evidence="2">The sequence shown here is derived from an EMBL/GenBank/DDBJ whole genome shotgun (WGS) entry which is preliminary data.</text>
</comment>
<accession>A0AAV7VVN0</accession>
<dbReference type="AlphaFoldDB" id="A0AAV7VVN0"/>
<proteinExistence type="predicted"/>
<feature type="region of interest" description="Disordered" evidence="1">
    <location>
        <begin position="1"/>
        <end position="37"/>
    </location>
</feature>
<keyword evidence="3" id="KW-1185">Reference proteome</keyword>
<name>A0AAV7VVN0_PLEWA</name>
<evidence type="ECO:0000313" key="2">
    <source>
        <dbReference type="EMBL" id="KAJ1204601.1"/>
    </source>
</evidence>
<dbReference type="EMBL" id="JANPWB010000002">
    <property type="protein sequence ID" value="KAJ1204601.1"/>
    <property type="molecule type" value="Genomic_DNA"/>
</dbReference>
<evidence type="ECO:0008006" key="4">
    <source>
        <dbReference type="Google" id="ProtNLM"/>
    </source>
</evidence>
<protein>
    <recommendedName>
        <fullName evidence="4">BZIP domain-containing protein</fullName>
    </recommendedName>
</protein>
<organism evidence="2 3">
    <name type="scientific">Pleurodeles waltl</name>
    <name type="common">Iberian ribbed newt</name>
    <dbReference type="NCBI Taxonomy" id="8319"/>
    <lineage>
        <taxon>Eukaryota</taxon>
        <taxon>Metazoa</taxon>
        <taxon>Chordata</taxon>
        <taxon>Craniata</taxon>
        <taxon>Vertebrata</taxon>
        <taxon>Euteleostomi</taxon>
        <taxon>Amphibia</taxon>
        <taxon>Batrachia</taxon>
        <taxon>Caudata</taxon>
        <taxon>Salamandroidea</taxon>
        <taxon>Salamandridae</taxon>
        <taxon>Pleurodelinae</taxon>
        <taxon>Pleurodeles</taxon>
    </lineage>
</organism>
<evidence type="ECO:0000256" key="1">
    <source>
        <dbReference type="SAM" id="MobiDB-lite"/>
    </source>
</evidence>
<feature type="compositionally biased region" description="Basic and acidic residues" evidence="1">
    <location>
        <begin position="13"/>
        <end position="28"/>
    </location>
</feature>
<feature type="region of interest" description="Disordered" evidence="1">
    <location>
        <begin position="68"/>
        <end position="92"/>
    </location>
</feature>
<evidence type="ECO:0000313" key="3">
    <source>
        <dbReference type="Proteomes" id="UP001066276"/>
    </source>
</evidence>
<dbReference type="Proteomes" id="UP001066276">
    <property type="component" value="Chromosome 1_2"/>
</dbReference>
<sequence>MDYHIYEQQGGDSDDKTNRSRVKEEKRTPQLHRKEARRRLEKERIKEARHKLEGACLKLTYSLDREPDAWSEERYTTTENTVEPPQLRRVAA</sequence>